<evidence type="ECO:0000313" key="3">
    <source>
        <dbReference type="EMBL" id="TXI36397.1"/>
    </source>
</evidence>
<dbReference type="Pfam" id="PF05144">
    <property type="entry name" value="Phage_CRI"/>
    <property type="match status" value="1"/>
</dbReference>
<reference evidence="3 4" key="1">
    <citation type="submission" date="2018-09" db="EMBL/GenBank/DDBJ databases">
        <title>Metagenome Assembled Genomes from an Advanced Water Purification Facility.</title>
        <authorList>
            <person name="Stamps B.W."/>
            <person name="Spear J.R."/>
        </authorList>
    </citation>
    <scope>NUCLEOTIDE SEQUENCE [LARGE SCALE GENOMIC DNA]</scope>
    <source>
        <strain evidence="3">Bin_42_2</strain>
    </source>
</reference>
<organism evidence="3 4">
    <name type="scientific">Methylophilus methylotrophus</name>
    <name type="common">Bacterium W3A1</name>
    <dbReference type="NCBI Taxonomy" id="17"/>
    <lineage>
        <taxon>Bacteria</taxon>
        <taxon>Pseudomonadati</taxon>
        <taxon>Pseudomonadota</taxon>
        <taxon>Betaproteobacteria</taxon>
        <taxon>Nitrosomonadales</taxon>
        <taxon>Methylophilaceae</taxon>
        <taxon>Methylophilus</taxon>
    </lineage>
</organism>
<dbReference type="InterPro" id="IPR022686">
    <property type="entry name" value="G2P_N"/>
</dbReference>
<dbReference type="AlphaFoldDB" id="A0A5C7WF37"/>
<dbReference type="InterPro" id="IPR022688">
    <property type="entry name" value="G2P_C"/>
</dbReference>
<comment type="caution">
    <text evidence="3">The sequence shown here is derived from an EMBL/GenBank/DDBJ whole genome shotgun (WGS) entry which is preliminary data.</text>
</comment>
<dbReference type="GO" id="GO:0006260">
    <property type="term" value="P:DNA replication"/>
    <property type="evidence" value="ECO:0007669"/>
    <property type="project" value="InterPro"/>
</dbReference>
<accession>A0A5C7WF37</accession>
<dbReference type="EMBL" id="SSGG01000090">
    <property type="protein sequence ID" value="TXI36397.1"/>
    <property type="molecule type" value="Genomic_DNA"/>
</dbReference>
<evidence type="ECO:0008006" key="5">
    <source>
        <dbReference type="Google" id="ProtNLM"/>
    </source>
</evidence>
<dbReference type="Proteomes" id="UP000321374">
    <property type="component" value="Unassembled WGS sequence"/>
</dbReference>
<dbReference type="STRING" id="1122236.GCA_000378225_00275"/>
<name>A0A5C7WF37_METME</name>
<feature type="domain" description="Replication-associated protein G2P C-terminal" evidence="2">
    <location>
        <begin position="261"/>
        <end position="324"/>
    </location>
</feature>
<sequence length="339" mass="39098">MIDWITAIIPCHHDEMIVGGHVASIDVNGQIEWKVHKKQQIRGSHEASLNIKSLDPKNLIIDGNVAKWLQGHNLFGSDDLIGLVYAAMLRLVKIFNLTPTEQDIEQWASGIYPLKRVDCTAMWELPKRHDVRAWLRAAEMQSKSRHGRPITTGSTLYFGKNSRRWSVKFYSKGDELEAKKHQLPDEIEQRDNLYKWADNKLRGELTLRSLQLKEKQLSIAAQWHQSTPIEQLLAYIQTLNMSEQFNITDTDLEGLPARLIAVYKLWKEGEDLRALYPRASFYRYRAELLKRGIDIAIRQPSKPDNVIPLVRVLRPEAIAQVPEWAIGTSLYFEPKLKES</sequence>
<feature type="domain" description="Replication-associated protein G2P N-terminal" evidence="1">
    <location>
        <begin position="1"/>
        <end position="225"/>
    </location>
</feature>
<gene>
    <name evidence="3" type="ORF">E6Q51_05650</name>
</gene>
<dbReference type="NCBIfam" id="TIGR01629">
    <property type="entry name" value="rep_II_X"/>
    <property type="match status" value="1"/>
</dbReference>
<dbReference type="Pfam" id="PF05155">
    <property type="entry name" value="G2P_X_C"/>
    <property type="match status" value="1"/>
</dbReference>
<proteinExistence type="predicted"/>
<dbReference type="InterPro" id="IPR006516">
    <property type="entry name" value="G2P"/>
</dbReference>
<protein>
    <recommendedName>
        <fullName evidence="5">Replication-associated protein G2P N-terminal domain-containing protein</fullName>
    </recommendedName>
</protein>
<evidence type="ECO:0000259" key="1">
    <source>
        <dbReference type="Pfam" id="PF05144"/>
    </source>
</evidence>
<evidence type="ECO:0000313" key="4">
    <source>
        <dbReference type="Proteomes" id="UP000321374"/>
    </source>
</evidence>
<evidence type="ECO:0000259" key="2">
    <source>
        <dbReference type="Pfam" id="PF05155"/>
    </source>
</evidence>